<feature type="region of interest" description="Disordered" evidence="2">
    <location>
        <begin position="137"/>
        <end position="159"/>
    </location>
</feature>
<evidence type="ECO:0000259" key="3">
    <source>
        <dbReference type="Pfam" id="PF18291"/>
    </source>
</evidence>
<reference evidence="4 5" key="1">
    <citation type="submission" date="2015-09" db="EMBL/GenBank/DDBJ databases">
        <authorList>
            <consortium name="Pathogen Informatics"/>
        </authorList>
    </citation>
    <scope>NUCLEOTIDE SEQUENCE [LARGE SCALE GENOMIC DNA]</scope>
    <source>
        <strain evidence="4 5">2789STDY5834880</strain>
    </source>
</reference>
<dbReference type="Gene3D" id="4.10.520.10">
    <property type="entry name" value="IHF-like DNA-binding proteins"/>
    <property type="match status" value="1"/>
</dbReference>
<evidence type="ECO:0000256" key="1">
    <source>
        <dbReference type="ARBA" id="ARBA00023125"/>
    </source>
</evidence>
<evidence type="ECO:0000313" key="4">
    <source>
        <dbReference type="EMBL" id="CUP14349.1"/>
    </source>
</evidence>
<dbReference type="Proteomes" id="UP000095657">
    <property type="component" value="Unassembled WGS sequence"/>
</dbReference>
<dbReference type="AlphaFoldDB" id="A0A174KYJ7"/>
<accession>A0A174KYJ7</accession>
<dbReference type="GO" id="GO:0003677">
    <property type="term" value="F:DNA binding"/>
    <property type="evidence" value="ECO:0007669"/>
    <property type="project" value="UniProtKB-KW"/>
</dbReference>
<protein>
    <submittedName>
        <fullName evidence="4">DNA-binding protein, histone-like, putative</fullName>
    </submittedName>
</protein>
<evidence type="ECO:0000256" key="2">
    <source>
        <dbReference type="SAM" id="MobiDB-lite"/>
    </source>
</evidence>
<dbReference type="EMBL" id="CZAI01000003">
    <property type="protein sequence ID" value="CUP14349.1"/>
    <property type="molecule type" value="Genomic_DNA"/>
</dbReference>
<dbReference type="NCBIfam" id="TIGR01201">
    <property type="entry name" value="HU_rel"/>
    <property type="match status" value="1"/>
</dbReference>
<dbReference type="Pfam" id="PF18291">
    <property type="entry name" value="HU-HIG"/>
    <property type="match status" value="1"/>
</dbReference>
<name>A0A174KYJ7_9BACE</name>
<dbReference type="STRING" id="47678.ERS852494_01603"/>
<dbReference type="RefSeq" id="WP_055171059.1">
    <property type="nucleotide sequence ID" value="NZ_CZAI01000003.1"/>
</dbReference>
<organism evidence="4 5">
    <name type="scientific">Bacteroides caccae</name>
    <dbReference type="NCBI Taxonomy" id="47678"/>
    <lineage>
        <taxon>Bacteria</taxon>
        <taxon>Pseudomonadati</taxon>
        <taxon>Bacteroidota</taxon>
        <taxon>Bacteroidia</taxon>
        <taxon>Bacteroidales</taxon>
        <taxon>Bacteroidaceae</taxon>
        <taxon>Bacteroides</taxon>
    </lineage>
</organism>
<dbReference type="InterPro" id="IPR010992">
    <property type="entry name" value="IHF-like_DNA-bd_dom_sf"/>
</dbReference>
<proteinExistence type="predicted"/>
<feature type="domain" description="HU" evidence="3">
    <location>
        <begin position="1"/>
        <end position="121"/>
    </location>
</feature>
<dbReference type="InterPro" id="IPR005902">
    <property type="entry name" value="HU_DNA-bd_put"/>
</dbReference>
<evidence type="ECO:0000313" key="5">
    <source>
        <dbReference type="Proteomes" id="UP000095657"/>
    </source>
</evidence>
<dbReference type="SUPFAM" id="SSF47729">
    <property type="entry name" value="IHF-like DNA-binding proteins"/>
    <property type="match status" value="1"/>
</dbReference>
<gene>
    <name evidence="4" type="ORF">ERS852494_01603</name>
</gene>
<sequence length="159" mass="17067">MSVKYSLALMSTKPGDNTAKKMYYAKAQADGVVTMDEMAEEISYATSLTDGDVLNVLRALIRQMKVQLAAGKIVKMENFGTFQIQICSTGTEAKKEFTASNITAAHIQFRPGKMVKVATRSEALSFMKVTGKKEVVVDDSFEPSNPGSGGSGVTPDPSV</sequence>
<keyword evidence="1 4" id="KW-0238">DNA-binding</keyword>
<dbReference type="InterPro" id="IPR041607">
    <property type="entry name" value="HU-HIG"/>
</dbReference>